<organism evidence="2 3">
    <name type="scientific">Virgibacillus dokdonensis</name>
    <dbReference type="NCBI Taxonomy" id="302167"/>
    <lineage>
        <taxon>Bacteria</taxon>
        <taxon>Bacillati</taxon>
        <taxon>Bacillota</taxon>
        <taxon>Bacilli</taxon>
        <taxon>Bacillales</taxon>
        <taxon>Bacillaceae</taxon>
        <taxon>Virgibacillus</taxon>
    </lineage>
</organism>
<dbReference type="Pfam" id="PF06114">
    <property type="entry name" value="Peptidase_M78"/>
    <property type="match status" value="1"/>
</dbReference>
<dbReference type="RefSeq" id="WP_101932346.1">
    <property type="nucleotide sequence ID" value="NZ_CP018622.1"/>
</dbReference>
<dbReference type="AlphaFoldDB" id="A0A2K9ITN5"/>
<evidence type="ECO:0000313" key="2">
    <source>
        <dbReference type="EMBL" id="AUJ23159.1"/>
    </source>
</evidence>
<dbReference type="STRING" id="302167.GCA_900166595_02883"/>
<dbReference type="Proteomes" id="UP000234237">
    <property type="component" value="Chromosome"/>
</dbReference>
<dbReference type="EMBL" id="CP018622">
    <property type="protein sequence ID" value="AUJ23159.1"/>
    <property type="molecule type" value="Genomic_DNA"/>
</dbReference>
<sequence length="153" mass="17918">MYEQLQDEAVSLNVVIKETYLPGRLKGLYGENEILINKNIETTTEKTCVLAEEIGHHLYTVGDIIDQSKIMNIKQEKLARRWAFRKLIPLESFLHAFNHGCRSRYEIAETLNVTEAFLEDSLNYYREKHGTFVRIDDLHVLFLDPLGIHREIR</sequence>
<protein>
    <recommendedName>
        <fullName evidence="1">IrrE N-terminal-like domain-containing protein</fullName>
    </recommendedName>
</protein>
<evidence type="ECO:0000313" key="3">
    <source>
        <dbReference type="Proteomes" id="UP000234237"/>
    </source>
</evidence>
<name>A0A2K9ITN5_9BACI</name>
<evidence type="ECO:0000259" key="1">
    <source>
        <dbReference type="Pfam" id="PF06114"/>
    </source>
</evidence>
<dbReference type="InterPro" id="IPR010359">
    <property type="entry name" value="IrrE_HExxH"/>
</dbReference>
<feature type="domain" description="IrrE N-terminal-like" evidence="1">
    <location>
        <begin position="31"/>
        <end position="119"/>
    </location>
</feature>
<dbReference type="KEGG" id="vpn:A21D_00043"/>
<reference evidence="3" key="1">
    <citation type="submission" date="2016-11" db="EMBL/GenBank/DDBJ databases">
        <title>Complete genome sequence of Virgibacillus pantothenticus 21D, a halophilic bacterium isolated from the deep hypersaline anoxic basin Discovery in the Mediterranean Sea.</title>
        <authorList>
            <person name="Zeaiter Z."/>
            <person name="Booth J.M."/>
            <person name="Prosdocimi E.M."/>
            <person name="Mapelli F."/>
            <person name="Fusi M."/>
            <person name="Daffonchio D."/>
            <person name="Borin S."/>
            <person name="Crotti E."/>
        </authorList>
    </citation>
    <scope>NUCLEOTIDE SEQUENCE [LARGE SCALE GENOMIC DNA]</scope>
    <source>
        <strain evidence="3">21D</strain>
    </source>
</reference>
<accession>A0A2K9ITN5</accession>
<gene>
    <name evidence="2" type="ORF">A21D_00043</name>
</gene>
<proteinExistence type="predicted"/>